<dbReference type="KEGG" id="bhc:JFL75_09430"/>
<feature type="transmembrane region" description="Helical" evidence="8">
    <location>
        <begin position="209"/>
        <end position="227"/>
    </location>
</feature>
<keyword evidence="6 8" id="KW-0472">Membrane</keyword>
<keyword evidence="7" id="KW-0862">Zinc</keyword>
<feature type="binding site" evidence="7">
    <location>
        <position position="210"/>
    </location>
    <ligand>
        <name>Zn(2+)</name>
        <dbReference type="ChEBI" id="CHEBI:29105"/>
    </ligand>
</feature>
<reference evidence="9" key="1">
    <citation type="submission" date="2021-01" db="EMBL/GenBank/DDBJ databases">
        <title>Description of Breznakiella homolactica.</title>
        <authorList>
            <person name="Song Y."/>
            <person name="Brune A."/>
        </authorList>
    </citation>
    <scope>NUCLEOTIDE SEQUENCE</scope>
    <source>
        <strain evidence="9">RmG30</strain>
    </source>
</reference>
<feature type="transmembrane region" description="Helical" evidence="8">
    <location>
        <begin position="125"/>
        <end position="142"/>
    </location>
</feature>
<evidence type="ECO:0000313" key="9">
    <source>
        <dbReference type="EMBL" id="QQO11355.1"/>
    </source>
</evidence>
<dbReference type="NCBIfam" id="TIGR01065">
    <property type="entry name" value="hlyIII"/>
    <property type="match status" value="1"/>
</dbReference>
<dbReference type="Proteomes" id="UP000595917">
    <property type="component" value="Chromosome"/>
</dbReference>
<evidence type="ECO:0000256" key="2">
    <source>
        <dbReference type="ARBA" id="ARBA00008488"/>
    </source>
</evidence>
<feature type="transmembrane region" description="Helical" evidence="8">
    <location>
        <begin position="178"/>
        <end position="197"/>
    </location>
</feature>
<evidence type="ECO:0000256" key="4">
    <source>
        <dbReference type="ARBA" id="ARBA00022692"/>
    </source>
</evidence>
<accession>A0A7T7XRX0</accession>
<dbReference type="InterPro" id="IPR004254">
    <property type="entry name" value="AdipoR/HlyIII-related"/>
</dbReference>
<dbReference type="GO" id="GO:0140911">
    <property type="term" value="F:pore-forming activity"/>
    <property type="evidence" value="ECO:0007669"/>
    <property type="project" value="InterPro"/>
</dbReference>
<keyword evidence="7" id="KW-0479">Metal-binding</keyword>
<evidence type="ECO:0000313" key="10">
    <source>
        <dbReference type="Proteomes" id="UP000595917"/>
    </source>
</evidence>
<dbReference type="AlphaFoldDB" id="A0A7T7XRX0"/>
<dbReference type="PANTHER" id="PTHR20855">
    <property type="entry name" value="ADIPOR/PROGESTIN RECEPTOR-RELATED"/>
    <property type="match status" value="1"/>
</dbReference>
<dbReference type="GO" id="GO:0005886">
    <property type="term" value="C:plasma membrane"/>
    <property type="evidence" value="ECO:0007669"/>
    <property type="project" value="UniProtKB-SubCell"/>
</dbReference>
<name>A0A7T7XRX0_9SPIR</name>
<evidence type="ECO:0000256" key="7">
    <source>
        <dbReference type="PIRSR" id="PIRSR604254-1"/>
    </source>
</evidence>
<feature type="transmembrane region" description="Helical" evidence="8">
    <location>
        <begin position="59"/>
        <end position="85"/>
    </location>
</feature>
<dbReference type="EMBL" id="CP067089">
    <property type="protein sequence ID" value="QQO11355.1"/>
    <property type="molecule type" value="Genomic_DNA"/>
</dbReference>
<evidence type="ECO:0000256" key="6">
    <source>
        <dbReference type="ARBA" id="ARBA00023136"/>
    </source>
</evidence>
<keyword evidence="3" id="KW-1003">Cell membrane</keyword>
<feature type="binding site" evidence="7">
    <location>
        <position position="206"/>
    </location>
    <ligand>
        <name>Zn(2+)</name>
        <dbReference type="ChEBI" id="CHEBI:29105"/>
    </ligand>
</feature>
<protein>
    <submittedName>
        <fullName evidence="9">Hemolysin III family protein</fullName>
    </submittedName>
</protein>
<comment type="subcellular location">
    <subcellularLocation>
        <location evidence="1">Cell membrane</location>
        <topology evidence="1">Multi-pass membrane protein</topology>
    </subcellularLocation>
</comment>
<proteinExistence type="inferred from homology"/>
<feature type="binding site" evidence="7">
    <location>
        <position position="84"/>
    </location>
    <ligand>
        <name>Zn(2+)</name>
        <dbReference type="ChEBI" id="CHEBI:29105"/>
    </ligand>
</feature>
<comment type="similarity">
    <text evidence="2">Belongs to the UPF0073 (Hly-III) family.</text>
</comment>
<evidence type="ECO:0000256" key="8">
    <source>
        <dbReference type="SAM" id="Phobius"/>
    </source>
</evidence>
<feature type="transmembrane region" description="Helical" evidence="8">
    <location>
        <begin position="29"/>
        <end position="47"/>
    </location>
</feature>
<feature type="transmembrane region" description="Helical" evidence="8">
    <location>
        <begin position="97"/>
        <end position="119"/>
    </location>
</feature>
<evidence type="ECO:0000256" key="3">
    <source>
        <dbReference type="ARBA" id="ARBA00022475"/>
    </source>
</evidence>
<keyword evidence="10" id="KW-1185">Reference proteome</keyword>
<keyword evidence="5 8" id="KW-1133">Transmembrane helix</keyword>
<dbReference type="InterPro" id="IPR005744">
    <property type="entry name" value="Hy-lIII"/>
</dbReference>
<evidence type="ECO:0000256" key="5">
    <source>
        <dbReference type="ARBA" id="ARBA00022989"/>
    </source>
</evidence>
<dbReference type="Pfam" id="PF03006">
    <property type="entry name" value="HlyIII"/>
    <property type="match status" value="1"/>
</dbReference>
<feature type="transmembrane region" description="Helical" evidence="8">
    <location>
        <begin position="154"/>
        <end position="172"/>
    </location>
</feature>
<dbReference type="PANTHER" id="PTHR20855:SF3">
    <property type="entry name" value="LD03007P"/>
    <property type="match status" value="1"/>
</dbReference>
<gene>
    <name evidence="9" type="ORF">JFL75_09430</name>
</gene>
<evidence type="ECO:0000256" key="1">
    <source>
        <dbReference type="ARBA" id="ARBA00004651"/>
    </source>
</evidence>
<keyword evidence="4 8" id="KW-0812">Transmembrane</keyword>
<sequence>MTQPRKNKSFKEITELPFQTVGEEIANSILHGIGVLLAVAGLVLLTLRANGYIGGRGGGALAVTSYVIFAVTMICMFLASTLYHAIQHKGAKRVFRVLDHSAIYLLIAGTYTPFCLTALPGAWGWSLFGVEWGLAAAGITLYAVNYKPLKKIEVAVYILMGWAIVIGWIPLYRAIPRISLILLLAGGLAYTLGTIWYRKKDTRGAHVTWHVFVLIGAVCHWWSIWFMS</sequence>
<organism evidence="9 10">
    <name type="scientific">Breznakiella homolactica</name>
    <dbReference type="NCBI Taxonomy" id="2798577"/>
    <lineage>
        <taxon>Bacteria</taxon>
        <taxon>Pseudomonadati</taxon>
        <taxon>Spirochaetota</taxon>
        <taxon>Spirochaetia</taxon>
        <taxon>Spirochaetales</taxon>
        <taxon>Breznakiellaceae</taxon>
        <taxon>Breznakiella</taxon>
    </lineage>
</organism>
<dbReference type="GO" id="GO:0046872">
    <property type="term" value="F:metal ion binding"/>
    <property type="evidence" value="ECO:0007669"/>
    <property type="project" value="UniProtKB-KW"/>
</dbReference>